<dbReference type="InterPro" id="IPR024265">
    <property type="entry name" value="DUF3788"/>
</dbReference>
<dbReference type="AlphaFoldDB" id="A0A645DTV3"/>
<evidence type="ECO:0000313" key="1">
    <source>
        <dbReference type="EMBL" id="MPM92699.1"/>
    </source>
</evidence>
<organism evidence="1">
    <name type="scientific">bioreactor metagenome</name>
    <dbReference type="NCBI Taxonomy" id="1076179"/>
    <lineage>
        <taxon>unclassified sequences</taxon>
        <taxon>metagenomes</taxon>
        <taxon>ecological metagenomes</taxon>
    </lineage>
</organism>
<name>A0A645DTV3_9ZZZZ</name>
<accession>A0A645DTV3</accession>
<reference evidence="1" key="1">
    <citation type="submission" date="2019-08" db="EMBL/GenBank/DDBJ databases">
        <authorList>
            <person name="Kucharzyk K."/>
            <person name="Murdoch R.W."/>
            <person name="Higgins S."/>
            <person name="Loffler F."/>
        </authorList>
    </citation>
    <scope>NUCLEOTIDE SEQUENCE</scope>
</reference>
<comment type="caution">
    <text evidence="1">The sequence shown here is derived from an EMBL/GenBank/DDBJ whole genome shotgun (WGS) entry which is preliminary data.</text>
</comment>
<gene>
    <name evidence="1" type="ORF">SDC9_139834</name>
</gene>
<dbReference type="EMBL" id="VSSQ01039605">
    <property type="protein sequence ID" value="MPM92699.1"/>
    <property type="molecule type" value="Genomic_DNA"/>
</dbReference>
<evidence type="ECO:0008006" key="2">
    <source>
        <dbReference type="Google" id="ProtNLM"/>
    </source>
</evidence>
<protein>
    <recommendedName>
        <fullName evidence="2">DUF3788 domain-containing protein</fullName>
    </recommendedName>
</protein>
<proteinExistence type="predicted"/>
<sequence length="147" mass="16421">MNWLERYPKSQQPTIADIACFIGSPLWNGLCHWAEERYAVEPRVEHSICSGAPGWNVKYKKGGRALCTLYPDEGSFTALVTIGGKEAPEAEMLLPTCSDYLRELYARTREFNGARWLMIRVSDPAVLADVKTLISLRVAQKGTSGKQ</sequence>
<dbReference type="Pfam" id="PF12663">
    <property type="entry name" value="DUF3788"/>
    <property type="match status" value="1"/>
</dbReference>